<evidence type="ECO:0000313" key="2">
    <source>
        <dbReference type="Proteomes" id="UP000828941"/>
    </source>
</evidence>
<name>A0ACB9Q6Z1_BAUVA</name>
<comment type="caution">
    <text evidence="1">The sequence shown here is derived from an EMBL/GenBank/DDBJ whole genome shotgun (WGS) entry which is preliminary data.</text>
</comment>
<protein>
    <submittedName>
        <fullName evidence="1">Uncharacterized protein</fullName>
    </submittedName>
</protein>
<gene>
    <name evidence="1" type="ORF">L6164_000101</name>
</gene>
<proteinExistence type="predicted"/>
<accession>A0ACB9Q6Z1</accession>
<evidence type="ECO:0000313" key="1">
    <source>
        <dbReference type="EMBL" id="KAI4356049.1"/>
    </source>
</evidence>
<sequence>MSGGRLCALLGELGFEGAEGLDPDSFEWPFQYEDTRPILEWICSSLRPTNVISLSELSKYDHFTQEGKLLEGEDLDFAYDSISAFSARRDNQEAVFGTEEGLKDIRDATLAHKAEALDLQRQLRHLQCQFDMLTDQASTLIQGRRARVAATSIVNGHLTTIDDSLSARNLQMNAVLGRIASTAQELAHYHSGDEEGIYLAYSDFHSYLLGDASCIKELNQWFAKQLDTGPFRLVAEEGKTKCSWVSLDDISNIYIRDSEKSHHQRVSELQRLRSIFGTSERQWVEAQVENAKQQAVLAILRSQVSSDEAHIHLDLHSLRRKHSELMGELSNLYNREEKLLSETIPDLCWELAQLQDTYILQGDYDLKVMRQEYYISRQKAFINHLVNQLARHQFLKIACQLEKKKMHGAFSLLKVSESELQAYLSATEGRVDRCLVLIQAASDVQEQGGVHDSDHFLHAIRDLLKLYSNAQAALSTYVSAPGIVQQISVLHSDLMTLQLDLENSLPEDRNRCINELCTLIQSLQLLLFASSTTAQPVLTPRPLMKELDEMEKINAKLSAAVEEVTLEHVKKNEIVKHHSQEIGLQRQVFVNFFCNPERLRSQVRELTARVRALQVS</sequence>
<keyword evidence="2" id="KW-1185">Reference proteome</keyword>
<reference evidence="1 2" key="1">
    <citation type="journal article" date="2022" name="DNA Res.">
        <title>Chromosomal-level genome assembly of the orchid tree Bauhinia variegata (Leguminosae; Cercidoideae) supports the allotetraploid origin hypothesis of Bauhinia.</title>
        <authorList>
            <person name="Zhong Y."/>
            <person name="Chen Y."/>
            <person name="Zheng D."/>
            <person name="Pang J."/>
            <person name="Liu Y."/>
            <person name="Luo S."/>
            <person name="Meng S."/>
            <person name="Qian L."/>
            <person name="Wei D."/>
            <person name="Dai S."/>
            <person name="Zhou R."/>
        </authorList>
    </citation>
    <scope>NUCLEOTIDE SEQUENCE [LARGE SCALE GENOMIC DNA]</scope>
    <source>
        <strain evidence="1">BV-YZ2020</strain>
    </source>
</reference>
<organism evidence="1 2">
    <name type="scientific">Bauhinia variegata</name>
    <name type="common">Purple orchid tree</name>
    <name type="synonym">Phanera variegata</name>
    <dbReference type="NCBI Taxonomy" id="167791"/>
    <lineage>
        <taxon>Eukaryota</taxon>
        <taxon>Viridiplantae</taxon>
        <taxon>Streptophyta</taxon>
        <taxon>Embryophyta</taxon>
        <taxon>Tracheophyta</taxon>
        <taxon>Spermatophyta</taxon>
        <taxon>Magnoliopsida</taxon>
        <taxon>eudicotyledons</taxon>
        <taxon>Gunneridae</taxon>
        <taxon>Pentapetalae</taxon>
        <taxon>rosids</taxon>
        <taxon>fabids</taxon>
        <taxon>Fabales</taxon>
        <taxon>Fabaceae</taxon>
        <taxon>Cercidoideae</taxon>
        <taxon>Cercideae</taxon>
        <taxon>Bauhiniinae</taxon>
        <taxon>Bauhinia</taxon>
    </lineage>
</organism>
<dbReference type="Proteomes" id="UP000828941">
    <property type="component" value="Chromosome 1"/>
</dbReference>
<dbReference type="EMBL" id="CM039426">
    <property type="protein sequence ID" value="KAI4356049.1"/>
    <property type="molecule type" value="Genomic_DNA"/>
</dbReference>